<dbReference type="EMBL" id="JBHRXN010000030">
    <property type="protein sequence ID" value="MFC3532674.1"/>
    <property type="molecule type" value="Genomic_DNA"/>
</dbReference>
<gene>
    <name evidence="2" type="ORF">ACFOLG_10815</name>
</gene>
<sequence length="150" mass="14984">MNARKWCAAALLLASVQGWAGSLDFNPSEKVALGMLSIIATPAGLVMGSVQGKPLTGLMLPVVGTVFVVQGVVEASGDSVRLLLDGAKDGSKLALDMSKAAFQASGTAIGATVQASATASGTLLVASGKVLAFIPNTLGEALLEHGHVPS</sequence>
<organism evidence="2 3">
    <name type="scientific">Vogesella facilis</name>
    <dbReference type="NCBI Taxonomy" id="1655232"/>
    <lineage>
        <taxon>Bacteria</taxon>
        <taxon>Pseudomonadati</taxon>
        <taxon>Pseudomonadota</taxon>
        <taxon>Betaproteobacteria</taxon>
        <taxon>Neisseriales</taxon>
        <taxon>Chromobacteriaceae</taxon>
        <taxon>Vogesella</taxon>
    </lineage>
</organism>
<dbReference type="Proteomes" id="UP001595741">
    <property type="component" value="Unassembled WGS sequence"/>
</dbReference>
<evidence type="ECO:0000313" key="2">
    <source>
        <dbReference type="EMBL" id="MFC3532674.1"/>
    </source>
</evidence>
<feature type="chain" id="PRO_5046123623" evidence="1">
    <location>
        <begin position="21"/>
        <end position="150"/>
    </location>
</feature>
<comment type="caution">
    <text evidence="2">The sequence shown here is derived from an EMBL/GenBank/DDBJ whole genome shotgun (WGS) entry which is preliminary data.</text>
</comment>
<keyword evidence="3" id="KW-1185">Reference proteome</keyword>
<evidence type="ECO:0000256" key="1">
    <source>
        <dbReference type="SAM" id="SignalP"/>
    </source>
</evidence>
<keyword evidence="1" id="KW-0732">Signal</keyword>
<name>A0ABV7REH5_9NEIS</name>
<proteinExistence type="predicted"/>
<reference evidence="3" key="1">
    <citation type="journal article" date="2019" name="Int. J. Syst. Evol. Microbiol.">
        <title>The Global Catalogue of Microorganisms (GCM) 10K type strain sequencing project: providing services to taxonomists for standard genome sequencing and annotation.</title>
        <authorList>
            <consortium name="The Broad Institute Genomics Platform"/>
            <consortium name="The Broad Institute Genome Sequencing Center for Infectious Disease"/>
            <person name="Wu L."/>
            <person name="Ma J."/>
        </authorList>
    </citation>
    <scope>NUCLEOTIDE SEQUENCE [LARGE SCALE GENOMIC DNA]</scope>
    <source>
        <strain evidence="3">KCTC 42742</strain>
    </source>
</reference>
<evidence type="ECO:0000313" key="3">
    <source>
        <dbReference type="Proteomes" id="UP001595741"/>
    </source>
</evidence>
<protein>
    <submittedName>
        <fullName evidence="2">Uncharacterized protein</fullName>
    </submittedName>
</protein>
<dbReference type="RefSeq" id="WP_386091604.1">
    <property type="nucleotide sequence ID" value="NZ_JBHRXN010000030.1"/>
</dbReference>
<feature type="signal peptide" evidence="1">
    <location>
        <begin position="1"/>
        <end position="20"/>
    </location>
</feature>
<accession>A0ABV7REH5</accession>